<evidence type="ECO:0000256" key="3">
    <source>
        <dbReference type="ARBA" id="ARBA00005130"/>
    </source>
</evidence>
<keyword evidence="15" id="KW-1185">Reference proteome</keyword>
<dbReference type="SUPFAM" id="SSF53187">
    <property type="entry name" value="Zn-dependent exopeptidases"/>
    <property type="match status" value="1"/>
</dbReference>
<organism evidence="14 15">
    <name type="scientific">Methylobacterium radiotolerans</name>
    <dbReference type="NCBI Taxonomy" id="31998"/>
    <lineage>
        <taxon>Bacteria</taxon>
        <taxon>Pseudomonadati</taxon>
        <taxon>Pseudomonadota</taxon>
        <taxon>Alphaproteobacteria</taxon>
        <taxon>Hyphomicrobiales</taxon>
        <taxon>Methylobacteriaceae</taxon>
        <taxon>Methylobacterium</taxon>
    </lineage>
</organism>
<evidence type="ECO:0000313" key="15">
    <source>
        <dbReference type="Proteomes" id="UP001549119"/>
    </source>
</evidence>
<dbReference type="Gene3D" id="3.40.630.10">
    <property type="entry name" value="Zn peptidases"/>
    <property type="match status" value="1"/>
</dbReference>
<evidence type="ECO:0000256" key="10">
    <source>
        <dbReference type="ARBA" id="ARBA00022833"/>
    </source>
</evidence>
<proteinExistence type="inferred from homology"/>
<dbReference type="Pfam" id="PF07687">
    <property type="entry name" value="M20_dimer"/>
    <property type="match status" value="1"/>
</dbReference>
<evidence type="ECO:0000259" key="13">
    <source>
        <dbReference type="Pfam" id="PF07687"/>
    </source>
</evidence>
<dbReference type="GO" id="GO:0009014">
    <property type="term" value="F:succinyl-diaminopimelate desuccinylase activity"/>
    <property type="evidence" value="ECO:0007669"/>
    <property type="project" value="UniProtKB-EC"/>
</dbReference>
<evidence type="ECO:0000313" key="14">
    <source>
        <dbReference type="EMBL" id="MET3868051.1"/>
    </source>
</evidence>
<comment type="cofactor">
    <cofactor evidence="1">
        <name>Co(2+)</name>
        <dbReference type="ChEBI" id="CHEBI:48828"/>
    </cofactor>
</comment>
<evidence type="ECO:0000256" key="6">
    <source>
        <dbReference type="ARBA" id="ARBA00016853"/>
    </source>
</evidence>
<evidence type="ECO:0000256" key="8">
    <source>
        <dbReference type="ARBA" id="ARBA00022723"/>
    </source>
</evidence>
<sequence length="404" mass="43307">MKLQGRRLDTRALETAVGNGAKFHVEAPMPLNAVDLAKQLIRFRSINPPGEEKECSEFIARLLTGYGFDVVSYEFARDRPTLVARMPGTANGKPLCFTGHIDVVPLGSNEWQFPPFDGIVQDGRLYGRGASDMKAGVAAFVAAACNLIEDGRSFHRGITLVITAGEETGCEGAFHVAREKGLGPAELLIVAEPTSNAALFAHKGSLRVVVTARGRTAHSSMPHEGENAISKVAEWIRRLEGYDLGARHPLLGSATACVTTVRGGENINSVPDCAEFTVDIRTLPDQRHAALVVELGRLFGPEAEIRIVTSFPGFATEPDDPSAAPLLALLRERTGAAAEPAGAPYFTDASALVPAFDGVATLIVGPGEAAQCHKTDEYCLVERIEEAQAIYRDLMLRMCCGRAE</sequence>
<keyword evidence="8" id="KW-0479">Metal-binding</keyword>
<dbReference type="InterPro" id="IPR010182">
    <property type="entry name" value="ArgE/DapE"/>
</dbReference>
<dbReference type="InterPro" id="IPR011650">
    <property type="entry name" value="Peptidase_M20_dimer"/>
</dbReference>
<dbReference type="NCBIfam" id="TIGR01910">
    <property type="entry name" value="DapE-ArgE"/>
    <property type="match status" value="1"/>
</dbReference>
<dbReference type="InterPro" id="IPR001261">
    <property type="entry name" value="ArgE/DapE_CS"/>
</dbReference>
<dbReference type="EMBL" id="JBEPNW010000002">
    <property type="protein sequence ID" value="MET3868051.1"/>
    <property type="molecule type" value="Genomic_DNA"/>
</dbReference>
<evidence type="ECO:0000256" key="1">
    <source>
        <dbReference type="ARBA" id="ARBA00001941"/>
    </source>
</evidence>
<dbReference type="EC" id="3.5.1.18" evidence="5"/>
<comment type="similarity">
    <text evidence="4">Belongs to the peptidase M20A family.</text>
</comment>
<evidence type="ECO:0000256" key="11">
    <source>
        <dbReference type="ARBA" id="ARBA00023285"/>
    </source>
</evidence>
<name>A0ABV2NNT4_9HYPH</name>
<evidence type="ECO:0000256" key="7">
    <source>
        <dbReference type="ARBA" id="ARBA00022605"/>
    </source>
</evidence>
<gene>
    <name evidence="14" type="ORF">ABIC20_005360</name>
</gene>
<keyword evidence="11" id="KW-0170">Cobalt</keyword>
<dbReference type="PANTHER" id="PTHR43808:SF8">
    <property type="entry name" value="PEPTIDASE M20 DIMERISATION DOMAIN-CONTAINING PROTEIN"/>
    <property type="match status" value="1"/>
</dbReference>
<dbReference type="Pfam" id="PF01546">
    <property type="entry name" value="Peptidase_M20"/>
    <property type="match status" value="1"/>
</dbReference>
<evidence type="ECO:0000256" key="4">
    <source>
        <dbReference type="ARBA" id="ARBA00006247"/>
    </source>
</evidence>
<comment type="pathway">
    <text evidence="3">Amino-acid biosynthesis; L-lysine biosynthesis via DAP pathway; LL-2,6-diaminopimelate from (S)-tetrahydrodipicolinate (succinylase route): step 3/3.</text>
</comment>
<comment type="catalytic activity">
    <reaction evidence="12">
        <text>N-succinyl-(2S,6S)-2,6-diaminopimelate + H2O = (2S,6S)-2,6-diaminopimelate + succinate</text>
        <dbReference type="Rhea" id="RHEA:22608"/>
        <dbReference type="ChEBI" id="CHEBI:15377"/>
        <dbReference type="ChEBI" id="CHEBI:30031"/>
        <dbReference type="ChEBI" id="CHEBI:57609"/>
        <dbReference type="ChEBI" id="CHEBI:58087"/>
        <dbReference type="EC" id="3.5.1.18"/>
    </reaction>
</comment>
<keyword evidence="10" id="KW-0862">Zinc</keyword>
<dbReference type="PROSITE" id="PS00759">
    <property type="entry name" value="ARGE_DAPE_CPG2_2"/>
    <property type="match status" value="1"/>
</dbReference>
<keyword evidence="7" id="KW-0028">Amino-acid biosynthesis</keyword>
<dbReference type="CDD" id="cd08659">
    <property type="entry name" value="M20_ArgE_DapE-like"/>
    <property type="match status" value="1"/>
</dbReference>
<accession>A0ABV2NNT4</accession>
<evidence type="ECO:0000256" key="9">
    <source>
        <dbReference type="ARBA" id="ARBA00022801"/>
    </source>
</evidence>
<dbReference type="PANTHER" id="PTHR43808">
    <property type="entry name" value="ACETYLORNITHINE DEACETYLASE"/>
    <property type="match status" value="1"/>
</dbReference>
<dbReference type="InterPro" id="IPR050072">
    <property type="entry name" value="Peptidase_M20A"/>
</dbReference>
<evidence type="ECO:0000256" key="2">
    <source>
        <dbReference type="ARBA" id="ARBA00001947"/>
    </source>
</evidence>
<comment type="cofactor">
    <cofactor evidence="2">
        <name>Zn(2+)</name>
        <dbReference type="ChEBI" id="CHEBI:29105"/>
    </cofactor>
</comment>
<dbReference type="Proteomes" id="UP001549119">
    <property type="component" value="Unassembled WGS sequence"/>
</dbReference>
<dbReference type="InterPro" id="IPR002933">
    <property type="entry name" value="Peptidase_M20"/>
</dbReference>
<evidence type="ECO:0000256" key="12">
    <source>
        <dbReference type="ARBA" id="ARBA00051301"/>
    </source>
</evidence>
<dbReference type="InterPro" id="IPR036264">
    <property type="entry name" value="Bact_exopeptidase_dim_dom"/>
</dbReference>
<protein>
    <recommendedName>
        <fullName evidence="6">Probable succinyl-diaminopimelate desuccinylase</fullName>
        <ecNumber evidence="5">3.5.1.18</ecNumber>
    </recommendedName>
</protein>
<keyword evidence="9 14" id="KW-0378">Hydrolase</keyword>
<evidence type="ECO:0000256" key="5">
    <source>
        <dbReference type="ARBA" id="ARBA00011921"/>
    </source>
</evidence>
<dbReference type="SUPFAM" id="SSF55031">
    <property type="entry name" value="Bacterial exopeptidase dimerisation domain"/>
    <property type="match status" value="1"/>
</dbReference>
<comment type="caution">
    <text evidence="14">The sequence shown here is derived from an EMBL/GenBank/DDBJ whole genome shotgun (WGS) entry which is preliminary data.</text>
</comment>
<dbReference type="Gene3D" id="3.30.70.360">
    <property type="match status" value="1"/>
</dbReference>
<dbReference type="RefSeq" id="WP_159392749.1">
    <property type="nucleotide sequence ID" value="NZ_JBEPNW010000002.1"/>
</dbReference>
<reference evidence="14 15" key="1">
    <citation type="submission" date="2024-06" db="EMBL/GenBank/DDBJ databases">
        <title>Genomics of switchgrass bacterial isolates.</title>
        <authorList>
            <person name="Shade A."/>
        </authorList>
    </citation>
    <scope>NUCLEOTIDE SEQUENCE [LARGE SCALE GENOMIC DNA]</scope>
    <source>
        <strain evidence="14 15">PvP084</strain>
    </source>
</reference>
<feature type="domain" description="Peptidase M20 dimerisation" evidence="13">
    <location>
        <begin position="201"/>
        <end position="295"/>
    </location>
</feature>